<dbReference type="OrthoDB" id="8444549at2"/>
<gene>
    <name evidence="1" type="ORF">MBHS_05136</name>
</gene>
<protein>
    <submittedName>
        <fullName evidence="1">Uncharacterized protein</fullName>
    </submittedName>
</protein>
<keyword evidence="2" id="KW-1185">Reference proteome</keyword>
<name>A0A1H6FGS0_9GAMM</name>
<dbReference type="RefSeq" id="WP_103922711.1">
    <property type="nucleotide sequence ID" value="NZ_FMSV02000559.1"/>
</dbReference>
<accession>A0A1H6FGS0</accession>
<reference evidence="1 2" key="1">
    <citation type="submission" date="2016-10" db="EMBL/GenBank/DDBJ databases">
        <authorList>
            <person name="de Groot N.N."/>
        </authorList>
    </citation>
    <scope>NUCLEOTIDE SEQUENCE [LARGE SCALE GENOMIC DNA]</scope>
    <source>
        <strain evidence="1">MBHS1</strain>
    </source>
</reference>
<sequence>MNPVRQLFLDAIPLDLFAINLPELRYLYIPNAHFRALHPDNMLVEGIRGAGKSLWWSALQDKAHRELIAAVLPRTQLSKVDCSAGFGTRKSLSYPSSMVLQQLQEQFNTFDIWYSIVAWNLLSSEIDMPDTWGKRIAWIQANLEHIESSLLRKDRELQAQDKIQLVLFDALDRAAQDWQALRNLLKGLLRLLLEFRAYRAIRLKAFIRPDMLEDKTVLAFPDSSKIIQNKVSLEWQRADLYSLLWHYLGNEPQQGKKFRDSCQKYFGQNWQEPRPDIWQAPDAMRADEALQRKIFHALAGEWMGRDARRGFPYTWLPNHLGDSYAKVSPRSFLAALRVAASDDLRKEQKYPLHYEAIKKGVQQASSIRVDELREDYPWVGELLNPLKGITLPCEFCLITEYWRIQDSLSKLTQTGEDARRLPARLDEGNEGVKQDLVELGIFQEKRDGRIDMPDVYRVGYGLGRRGGIKPVR</sequence>
<evidence type="ECO:0000313" key="1">
    <source>
        <dbReference type="EMBL" id="SEH09242.1"/>
    </source>
</evidence>
<evidence type="ECO:0000313" key="2">
    <source>
        <dbReference type="Proteomes" id="UP000236724"/>
    </source>
</evidence>
<proteinExistence type="predicted"/>
<dbReference type="EMBL" id="FMSV02000559">
    <property type="protein sequence ID" value="SEH09242.1"/>
    <property type="molecule type" value="Genomic_DNA"/>
</dbReference>
<dbReference type="Proteomes" id="UP000236724">
    <property type="component" value="Unassembled WGS sequence"/>
</dbReference>
<dbReference type="AlphaFoldDB" id="A0A1H6FGS0"/>
<organism evidence="1 2">
    <name type="scientific">Candidatus Venteria ishoeyi</name>
    <dbReference type="NCBI Taxonomy" id="1899563"/>
    <lineage>
        <taxon>Bacteria</taxon>
        <taxon>Pseudomonadati</taxon>
        <taxon>Pseudomonadota</taxon>
        <taxon>Gammaproteobacteria</taxon>
        <taxon>Thiotrichales</taxon>
        <taxon>Thiotrichaceae</taxon>
        <taxon>Venteria</taxon>
    </lineage>
</organism>